<evidence type="ECO:0000313" key="3">
    <source>
        <dbReference type="Proteomes" id="UP000501346"/>
    </source>
</evidence>
<name>A0A6C1DXS4_SACPS</name>
<dbReference type="Pfam" id="PF25995">
    <property type="entry name" value="STB6_N"/>
    <property type="match status" value="1"/>
</dbReference>
<accession>A0A6C1DXS4</accession>
<proteinExistence type="predicted"/>
<evidence type="ECO:0000259" key="1">
    <source>
        <dbReference type="Pfam" id="PF25995"/>
    </source>
</evidence>
<dbReference type="PANTHER" id="PTHR31011:SF2">
    <property type="entry name" value="PROTEIN STB2-RELATED"/>
    <property type="match status" value="1"/>
</dbReference>
<dbReference type="InterPro" id="IPR038919">
    <property type="entry name" value="STB2/STB2"/>
</dbReference>
<feature type="domain" description="STB6-like N-terminal" evidence="1">
    <location>
        <begin position="93"/>
        <end position="229"/>
    </location>
</feature>
<sequence>MVMADTIATGDKTSQFDGKHMQDLERIYSTRDTLDDNFFGERGQKDANGDYYDELNNEETNYSGSSYYGHSDDSEVVGLIKNDTVSQLPPLDSFIFPDSRALFLLDLGNYADLTYEEIIVHGFEIYIVEQWVACRNLSTLITSYTGNSQDTISGVRVVLPKDTSMWPGRFRQYFEELMEFARPKFTPKGTLFITNLSGVSFGLNLLHVECGDLRTIWKDFEVNFDLKNLHCGGRSANLLCPPTMASLDKFSQLFKIPTNGFIAQYPQMIQQQQPRLPEEEYKTVGNSKCRNTDSKSPVVEMVTLIQISLSYFNLLSKNYQTDGLLCEDTKRAIDEWWETYGKLYLGTEKPRNECTLGPTTVAGLISLILCCYFKLMIENCISSKDPFDEAGFFQGIYNFQKKHGLNKRKSRVYLDPRTLEKLFEVTAKVSSKDIFKLKKMVTSTVQDIIGKGNPINLSHKILTTDLDTLIHNIHGGSVGLLWKGKGHPRKCRTDISNEEFLKFNYQRGDPDGQIREREMLLEKFRLERIAYAQKHASKKVSSSSLDTSEDVGRTNAMPSSATVSSMFPNYDNTKYAYNFGINKLYQGEYYRRNSFPYCKDRTHDNIYEDLSELKEKSSRLYRCNSSSAVQNIVEKWDLPFDPSVVRIARDLLRMKYDIQAQQHIQEMDEHYMGKLNKEGTVGQYSKFNERYKRLQELYKKYSDGAKVFEGRFEDIDNKQQLLLHEMQELNSLSSRLKYDMRILEVRVRDIESSVAQFDSKLIGLKSSLQGQGKTGICSAIDPNSDKDEYDRCVNDLMTTNNPTYEALCLKMLSRRYFKDLKNDTVGWFRWLFGNNSLHNNASEDDRGIRV</sequence>
<dbReference type="PANTHER" id="PTHR31011">
    <property type="entry name" value="PROTEIN STB2-RELATED"/>
    <property type="match status" value="1"/>
</dbReference>
<organism evidence="2 3">
    <name type="scientific">Saccharomyces pastorianus</name>
    <name type="common">Lager yeast</name>
    <name type="synonym">Saccharomyces cerevisiae x Saccharomyces eubayanus</name>
    <dbReference type="NCBI Taxonomy" id="27292"/>
    <lineage>
        <taxon>Eukaryota</taxon>
        <taxon>Fungi</taxon>
        <taxon>Dikarya</taxon>
        <taxon>Ascomycota</taxon>
        <taxon>Saccharomycotina</taxon>
        <taxon>Saccharomycetes</taxon>
        <taxon>Saccharomycetales</taxon>
        <taxon>Saccharomycetaceae</taxon>
        <taxon>Saccharomyces</taxon>
    </lineage>
</organism>
<gene>
    <name evidence="2" type="primary">STB2_1</name>
    <name evidence="2" type="ORF">GRS66_003958</name>
</gene>
<protein>
    <submittedName>
        <fullName evidence="2">Protein stb2</fullName>
    </submittedName>
</protein>
<dbReference type="InterPro" id="IPR059025">
    <property type="entry name" value="STB6_N"/>
</dbReference>
<keyword evidence="3" id="KW-1185">Reference proteome</keyword>
<dbReference type="OrthoDB" id="19806at2759"/>
<dbReference type="GO" id="GO:0070822">
    <property type="term" value="C:Sin3-type complex"/>
    <property type="evidence" value="ECO:0007669"/>
    <property type="project" value="TreeGrafter"/>
</dbReference>
<dbReference type="Proteomes" id="UP000501346">
    <property type="component" value="Chromosome ScXIII"/>
</dbReference>
<reference evidence="2 3" key="1">
    <citation type="journal article" date="2019" name="BMC Genomics">
        <title>Chromosome level assembly and comparative genome analysis confirm lager-brewing yeasts originated from a single hybridization.</title>
        <authorList>
            <person name="Salazar A.N."/>
            <person name="Gorter de Vries A.R."/>
            <person name="van den Broek M."/>
            <person name="Brouwers N."/>
            <person name="de la Torre Cortes P."/>
            <person name="Kuijpers N.G.A."/>
            <person name="Daran J.G."/>
            <person name="Abeel T."/>
        </authorList>
    </citation>
    <scope>NUCLEOTIDE SEQUENCE [LARGE SCALE GENOMIC DNA]</scope>
    <source>
        <strain evidence="2 3">CBS 1483</strain>
    </source>
</reference>
<dbReference type="EMBL" id="CP048994">
    <property type="protein sequence ID" value="QID81571.1"/>
    <property type="molecule type" value="Genomic_DNA"/>
</dbReference>
<dbReference type="AlphaFoldDB" id="A0A6C1DXS4"/>
<evidence type="ECO:0000313" key="2">
    <source>
        <dbReference type="EMBL" id="QID81571.1"/>
    </source>
</evidence>